<dbReference type="GO" id="GO:0016705">
    <property type="term" value="F:oxidoreductase activity, acting on paired donors, with incorporation or reduction of molecular oxygen"/>
    <property type="evidence" value="ECO:0007669"/>
    <property type="project" value="InterPro"/>
</dbReference>
<dbReference type="PANTHER" id="PTHR24305">
    <property type="entry name" value="CYTOCHROME P450"/>
    <property type="match status" value="1"/>
</dbReference>
<evidence type="ECO:0000313" key="9">
    <source>
        <dbReference type="EMBL" id="OAA41956.1"/>
    </source>
</evidence>
<comment type="cofactor">
    <cofactor evidence="1 5">
        <name>heme</name>
        <dbReference type="ChEBI" id="CHEBI:30413"/>
    </cofactor>
</comment>
<feature type="transmembrane region" description="Helical" evidence="8">
    <location>
        <begin position="305"/>
        <end position="328"/>
    </location>
</feature>
<dbReference type="Proteomes" id="UP000076863">
    <property type="component" value="Unassembled WGS sequence"/>
</dbReference>
<evidence type="ECO:0000256" key="6">
    <source>
        <dbReference type="RuleBase" id="RU000461"/>
    </source>
</evidence>
<dbReference type="InterPro" id="IPR002401">
    <property type="entry name" value="Cyt_P450_E_grp-I"/>
</dbReference>
<evidence type="ECO:0000313" key="10">
    <source>
        <dbReference type="Proteomes" id="UP000076863"/>
    </source>
</evidence>
<evidence type="ECO:0000256" key="2">
    <source>
        <dbReference type="ARBA" id="ARBA00022617"/>
    </source>
</evidence>
<keyword evidence="6" id="KW-0503">Monooxygenase</keyword>
<keyword evidence="3 5" id="KW-0479">Metal-binding</keyword>
<dbReference type="SUPFAM" id="SSF48264">
    <property type="entry name" value="Cytochrome P450"/>
    <property type="match status" value="1"/>
</dbReference>
<dbReference type="GO" id="GO:0004497">
    <property type="term" value="F:monooxygenase activity"/>
    <property type="evidence" value="ECO:0007669"/>
    <property type="project" value="UniProtKB-KW"/>
</dbReference>
<comment type="caution">
    <text evidence="9">The sequence shown here is derived from an EMBL/GenBank/DDBJ whole genome shotgun (WGS) entry which is preliminary data.</text>
</comment>
<dbReference type="InterPro" id="IPR050121">
    <property type="entry name" value="Cytochrome_P450_monoxygenase"/>
</dbReference>
<dbReference type="PRINTS" id="PR00463">
    <property type="entry name" value="EP450I"/>
</dbReference>
<dbReference type="GO" id="GO:0005506">
    <property type="term" value="F:iron ion binding"/>
    <property type="evidence" value="ECO:0007669"/>
    <property type="project" value="InterPro"/>
</dbReference>
<proteinExistence type="inferred from homology"/>
<keyword evidence="8" id="KW-0472">Membrane</keyword>
<comment type="similarity">
    <text evidence="6">Belongs to the cytochrome P450 family.</text>
</comment>
<dbReference type="GO" id="GO:0020037">
    <property type="term" value="F:heme binding"/>
    <property type="evidence" value="ECO:0007669"/>
    <property type="project" value="InterPro"/>
</dbReference>
<dbReference type="InterPro" id="IPR001128">
    <property type="entry name" value="Cyt_P450"/>
</dbReference>
<dbReference type="CDD" id="cd11060">
    <property type="entry name" value="CYP57A1-like"/>
    <property type="match status" value="1"/>
</dbReference>
<keyword evidence="6" id="KW-0560">Oxidoreductase</keyword>
<keyword evidence="8" id="KW-1133">Transmembrane helix</keyword>
<dbReference type="PRINTS" id="PR00385">
    <property type="entry name" value="P450"/>
</dbReference>
<dbReference type="AlphaFoldDB" id="A0A167D593"/>
<dbReference type="Gene3D" id="1.10.630.10">
    <property type="entry name" value="Cytochrome P450"/>
    <property type="match status" value="1"/>
</dbReference>
<keyword evidence="2 5" id="KW-0349">Heme</keyword>
<evidence type="ECO:0000256" key="8">
    <source>
        <dbReference type="SAM" id="Phobius"/>
    </source>
</evidence>
<gene>
    <name evidence="9" type="ORF">BBO_05315</name>
</gene>
<evidence type="ECO:0000256" key="3">
    <source>
        <dbReference type="ARBA" id="ARBA00022723"/>
    </source>
</evidence>
<evidence type="ECO:0000256" key="4">
    <source>
        <dbReference type="ARBA" id="ARBA00023004"/>
    </source>
</evidence>
<dbReference type="OrthoDB" id="3934656at2759"/>
<dbReference type="FunFam" id="1.10.630.10:FF:000050">
    <property type="entry name" value="Cytochrome P450 monooxygenase"/>
    <property type="match status" value="1"/>
</dbReference>
<dbReference type="InterPro" id="IPR017972">
    <property type="entry name" value="Cyt_P450_CS"/>
</dbReference>
<sequence>MFLFYVIGISLIGVVTIAIIRAVTSPLRSIPGPFLARFSRLWYFVRVANGKFDAENRALHQRYGPVVRIAPGMFSIDMPEAVPTIYRVGSKMPKSEWYDSWQEPGGHWSLFPDRVMKQHAEDRRRFQALYSMTSLLSYEGYADTCAEIMVQRFDEFADEGAVVDLLHWLQCYGFDVIGNITFSTRFGFLDRGEDVAGLIKALDDLVVYGALVGILPETHAVLYRVTEWLGIGGAAGRSYLLNFVCERVRERRAERAAAAASTEKPAASLGETSDQDKPKSFLDRMLDQNEQDPDKVTDNHISSMGLINVVAGADTTAITLTAIFYYLIRTPNALARLREEVDEMCKDGKIDQSGHVRFQDAKNMPYLQAVITEGMRLHSVAGLPLWRDVAEGGVELGGQYFPEGTTVGVNSWCAHYNETVFGEDAHEFRPERWLVNDEDKLKQMNAYYLPFGLGSRACIGRHISILEMSKIVPLLVKRYDFEAVNGDVPWKTRDVWFVKPVDFRVKVKRRL</sequence>
<keyword evidence="4 5" id="KW-0408">Iron</keyword>
<dbReference type="PROSITE" id="PS00086">
    <property type="entry name" value="CYTOCHROME_P450"/>
    <property type="match status" value="1"/>
</dbReference>
<organism evidence="9 10">
    <name type="scientific">Beauveria brongniartii RCEF 3172</name>
    <dbReference type="NCBI Taxonomy" id="1081107"/>
    <lineage>
        <taxon>Eukaryota</taxon>
        <taxon>Fungi</taxon>
        <taxon>Dikarya</taxon>
        <taxon>Ascomycota</taxon>
        <taxon>Pezizomycotina</taxon>
        <taxon>Sordariomycetes</taxon>
        <taxon>Hypocreomycetidae</taxon>
        <taxon>Hypocreales</taxon>
        <taxon>Cordycipitaceae</taxon>
        <taxon>Beauveria</taxon>
        <taxon>Beauveria brongniartii</taxon>
    </lineage>
</organism>
<dbReference type="InterPro" id="IPR036396">
    <property type="entry name" value="Cyt_P450_sf"/>
</dbReference>
<accession>A0A167D593</accession>
<keyword evidence="8" id="KW-0812">Transmembrane</keyword>
<name>A0A167D593_9HYPO</name>
<evidence type="ECO:0000256" key="1">
    <source>
        <dbReference type="ARBA" id="ARBA00001971"/>
    </source>
</evidence>
<reference evidence="9 10" key="1">
    <citation type="journal article" date="2016" name="Genome Biol. Evol.">
        <title>Divergent and convergent evolution of fungal pathogenicity.</title>
        <authorList>
            <person name="Shang Y."/>
            <person name="Xiao G."/>
            <person name="Zheng P."/>
            <person name="Cen K."/>
            <person name="Zhan S."/>
            <person name="Wang C."/>
        </authorList>
    </citation>
    <scope>NUCLEOTIDE SEQUENCE [LARGE SCALE GENOMIC DNA]</scope>
    <source>
        <strain evidence="9 10">RCEF 3172</strain>
    </source>
</reference>
<dbReference type="EMBL" id="AZHA01000015">
    <property type="protein sequence ID" value="OAA41956.1"/>
    <property type="molecule type" value="Genomic_DNA"/>
</dbReference>
<evidence type="ECO:0000256" key="7">
    <source>
        <dbReference type="SAM" id="MobiDB-lite"/>
    </source>
</evidence>
<protein>
    <submittedName>
        <fullName evidence="9">Cytochrome P450</fullName>
    </submittedName>
</protein>
<dbReference type="PANTHER" id="PTHR24305:SF190">
    <property type="entry name" value="P450, PUTATIVE (EUROFUNG)-RELATED"/>
    <property type="match status" value="1"/>
</dbReference>
<keyword evidence="10" id="KW-1185">Reference proteome</keyword>
<feature type="binding site" description="axial binding residue" evidence="5">
    <location>
        <position position="458"/>
    </location>
    <ligand>
        <name>heme</name>
        <dbReference type="ChEBI" id="CHEBI:30413"/>
    </ligand>
    <ligandPart>
        <name>Fe</name>
        <dbReference type="ChEBI" id="CHEBI:18248"/>
    </ligandPart>
</feature>
<feature type="region of interest" description="Disordered" evidence="7">
    <location>
        <begin position="256"/>
        <end position="279"/>
    </location>
</feature>
<evidence type="ECO:0000256" key="5">
    <source>
        <dbReference type="PIRSR" id="PIRSR602401-1"/>
    </source>
</evidence>
<dbReference type="Pfam" id="PF00067">
    <property type="entry name" value="p450"/>
    <property type="match status" value="1"/>
</dbReference>